<sequence>MTQHCELLDIKNTDEKLLPAKDYSLQGLNLKNDIQLPRLVEAIRKFQADNGSASSDRPRMNLLLSGPPGTGKTEFVKYLGAVLKTKVVVQMGSSLLSMFVGGTEQNIKQAFAMAEAEKAILFLDEIDGLLQSRERSQRSWEVTQVNELLYQMENFNGILIGATNFAVNLDPATARRFTFKVEFDYLTDSGKQIFFEQMFQRTLSPGEAVRLAAISTLTPGDFRTVRQSLYYLGGESDNHNYLTALEHESRMKQKNQFSMTKVGF</sequence>
<dbReference type="GO" id="GO:0006508">
    <property type="term" value="P:proteolysis"/>
    <property type="evidence" value="ECO:0007669"/>
    <property type="project" value="UniProtKB-KW"/>
</dbReference>
<proteinExistence type="inferred from homology"/>
<dbReference type="Gene3D" id="3.40.50.300">
    <property type="entry name" value="P-loop containing nucleotide triphosphate hydrolases"/>
    <property type="match status" value="1"/>
</dbReference>
<dbReference type="EMBL" id="VSSQ01026203">
    <property type="protein sequence ID" value="MPM74803.1"/>
    <property type="molecule type" value="Genomic_DNA"/>
</dbReference>
<dbReference type="AlphaFoldDB" id="A0A645CD17"/>
<evidence type="ECO:0000313" key="5">
    <source>
        <dbReference type="EMBL" id="MPM74803.1"/>
    </source>
</evidence>
<dbReference type="CDD" id="cd19481">
    <property type="entry name" value="RecA-like_protease"/>
    <property type="match status" value="1"/>
</dbReference>
<organism evidence="5">
    <name type="scientific">bioreactor metagenome</name>
    <dbReference type="NCBI Taxonomy" id="1076179"/>
    <lineage>
        <taxon>unclassified sequences</taxon>
        <taxon>metagenomes</taxon>
        <taxon>ecological metagenomes</taxon>
    </lineage>
</organism>
<dbReference type="GO" id="GO:0005524">
    <property type="term" value="F:ATP binding"/>
    <property type="evidence" value="ECO:0007669"/>
    <property type="project" value="UniProtKB-KW"/>
</dbReference>
<dbReference type="EC" id="3.4.24.-" evidence="5"/>
<gene>
    <name evidence="5" type="primary">ftsH_72</name>
    <name evidence="5" type="ORF">SDC9_121792</name>
</gene>
<dbReference type="InterPro" id="IPR003959">
    <property type="entry name" value="ATPase_AAA_core"/>
</dbReference>
<dbReference type="InterPro" id="IPR050221">
    <property type="entry name" value="26S_Proteasome_ATPase"/>
</dbReference>
<accession>A0A645CD17</accession>
<dbReference type="SUPFAM" id="SSF52540">
    <property type="entry name" value="P-loop containing nucleoside triphosphate hydrolases"/>
    <property type="match status" value="1"/>
</dbReference>
<evidence type="ECO:0000256" key="2">
    <source>
        <dbReference type="ARBA" id="ARBA00022741"/>
    </source>
</evidence>
<reference evidence="5" key="1">
    <citation type="submission" date="2019-08" db="EMBL/GenBank/DDBJ databases">
        <authorList>
            <person name="Kucharzyk K."/>
            <person name="Murdoch R.W."/>
            <person name="Higgins S."/>
            <person name="Loffler F."/>
        </authorList>
    </citation>
    <scope>NUCLEOTIDE SEQUENCE</scope>
</reference>
<dbReference type="PANTHER" id="PTHR23073">
    <property type="entry name" value="26S PROTEASOME REGULATORY SUBUNIT"/>
    <property type="match status" value="1"/>
</dbReference>
<comment type="similarity">
    <text evidence="1">Belongs to the AAA ATPase family.</text>
</comment>
<dbReference type="GO" id="GO:0016887">
    <property type="term" value="F:ATP hydrolysis activity"/>
    <property type="evidence" value="ECO:0007669"/>
    <property type="project" value="InterPro"/>
</dbReference>
<protein>
    <submittedName>
        <fullName evidence="5">ATP-dependent zinc metalloprotease FtsH</fullName>
        <ecNumber evidence="5">3.4.24.-</ecNumber>
    </submittedName>
</protein>
<keyword evidence="5" id="KW-0378">Hydrolase</keyword>
<dbReference type="GO" id="GO:0008237">
    <property type="term" value="F:metallopeptidase activity"/>
    <property type="evidence" value="ECO:0007669"/>
    <property type="project" value="UniProtKB-KW"/>
</dbReference>
<comment type="caution">
    <text evidence="5">The sequence shown here is derived from an EMBL/GenBank/DDBJ whole genome shotgun (WGS) entry which is preliminary data.</text>
</comment>
<evidence type="ECO:0000256" key="3">
    <source>
        <dbReference type="ARBA" id="ARBA00022840"/>
    </source>
</evidence>
<feature type="domain" description="AAA+ ATPase" evidence="4">
    <location>
        <begin position="58"/>
        <end position="187"/>
    </location>
</feature>
<dbReference type="InterPro" id="IPR003593">
    <property type="entry name" value="AAA+_ATPase"/>
</dbReference>
<keyword evidence="2" id="KW-0547">Nucleotide-binding</keyword>
<dbReference type="InterPro" id="IPR027417">
    <property type="entry name" value="P-loop_NTPase"/>
</dbReference>
<keyword evidence="3" id="KW-0067">ATP-binding</keyword>
<dbReference type="Pfam" id="PF00004">
    <property type="entry name" value="AAA"/>
    <property type="match status" value="1"/>
</dbReference>
<evidence type="ECO:0000256" key="1">
    <source>
        <dbReference type="ARBA" id="ARBA00006914"/>
    </source>
</evidence>
<dbReference type="SMART" id="SM00382">
    <property type="entry name" value="AAA"/>
    <property type="match status" value="1"/>
</dbReference>
<name>A0A645CD17_9ZZZZ</name>
<evidence type="ECO:0000259" key="4">
    <source>
        <dbReference type="SMART" id="SM00382"/>
    </source>
</evidence>
<keyword evidence="5" id="KW-0482">Metalloprotease</keyword>
<keyword evidence="5" id="KW-0645">Protease</keyword>